<protein>
    <recommendedName>
        <fullName evidence="3">GPR180/TMEM145 transmembrane domain-containing protein</fullName>
    </recommendedName>
</protein>
<evidence type="ECO:0000256" key="1">
    <source>
        <dbReference type="SAM" id="MobiDB-lite"/>
    </source>
</evidence>
<feature type="transmembrane region" description="Helical" evidence="2">
    <location>
        <begin position="248"/>
        <end position="267"/>
    </location>
</feature>
<feature type="transmembrane region" description="Helical" evidence="2">
    <location>
        <begin position="317"/>
        <end position="336"/>
    </location>
</feature>
<dbReference type="GO" id="GO:0019236">
    <property type="term" value="P:response to pheromone"/>
    <property type="evidence" value="ECO:0007669"/>
    <property type="project" value="InterPro"/>
</dbReference>
<dbReference type="PANTHER" id="PTHR23252">
    <property type="entry name" value="INTIMAL THICKNESS RECEPTOR-RELATED"/>
    <property type="match status" value="1"/>
</dbReference>
<dbReference type="InterPro" id="IPR019336">
    <property type="entry name" value="GPR180/TMEM145_TM"/>
</dbReference>
<dbReference type="AlphaFoldDB" id="A0A267F4E9"/>
<keyword evidence="2" id="KW-0472">Membrane</keyword>
<proteinExistence type="predicted"/>
<dbReference type="PANTHER" id="PTHR23252:SF43">
    <property type="entry name" value="INTIMAL THICKNESS RELATED RECEPTOR IRP DOMAIN-CONTAINING PROTEIN"/>
    <property type="match status" value="1"/>
</dbReference>
<feature type="transmembrane region" description="Helical" evidence="2">
    <location>
        <begin position="343"/>
        <end position="363"/>
    </location>
</feature>
<evidence type="ECO:0000256" key="2">
    <source>
        <dbReference type="SAM" id="Phobius"/>
    </source>
</evidence>
<evidence type="ECO:0000313" key="4">
    <source>
        <dbReference type="EMBL" id="PAA67959.1"/>
    </source>
</evidence>
<keyword evidence="2" id="KW-0812">Transmembrane</keyword>
<sequence>MVSSASWQQCQSLSKMSVRIVALSCIASLLLSVSPAVNALHIRGTWDSSRFYLFLAKFGIQKTVLESMAATRGYVYGNVTLAGQRQASSGRQRAPVTLVVVDSEYFQDLYTNSSRQPHNDESCRRMFNKIDRLAWHPQCRQQGKEDFLRSVPCPTGRLCPEEDEPSRVIPGWQLTYAIQDTKQPRYWYLSLVACSLNLDNCQWEATHTGSSSLTLAYDLWLVNGAPSQRHVNKLEHQFSFDEHDILEIYGVFLMLYAALAGAVHAKLLRRQEPFTWGVAAQCWLEVAGAFLCCVHLAKFAGDGVGASGLWAAGELLRRWADAVFILLLILAARLGLQGRPDPLGTGILLASFLTVSAGFYLWSLAEVSQVEDVGVFDTVPSCLLLALRFPLVCWFLAELPGRPGRDFGRIDVLQFAAGFLLWLVALPILVLVSETQVSALWRQKCVLSVSYGTNFVAASAFIYALFTSQQHDGAKYDYLMTAEESPEHRSRLRDGPAASGNGSAGIAAEEDKLN</sequence>
<feature type="domain" description="GPR180/TMEM145 transmembrane" evidence="3">
    <location>
        <begin position="271"/>
        <end position="459"/>
    </location>
</feature>
<organism evidence="4 5">
    <name type="scientific">Macrostomum lignano</name>
    <dbReference type="NCBI Taxonomy" id="282301"/>
    <lineage>
        <taxon>Eukaryota</taxon>
        <taxon>Metazoa</taxon>
        <taxon>Spiralia</taxon>
        <taxon>Lophotrochozoa</taxon>
        <taxon>Platyhelminthes</taxon>
        <taxon>Rhabditophora</taxon>
        <taxon>Macrostomorpha</taxon>
        <taxon>Macrostomida</taxon>
        <taxon>Macrostomidae</taxon>
        <taxon>Macrostomum</taxon>
    </lineage>
</organism>
<dbReference type="EMBL" id="NIVC01001438">
    <property type="protein sequence ID" value="PAA67959.1"/>
    <property type="molecule type" value="Genomic_DNA"/>
</dbReference>
<feature type="compositionally biased region" description="Low complexity" evidence="1">
    <location>
        <begin position="495"/>
        <end position="507"/>
    </location>
</feature>
<dbReference type="Proteomes" id="UP000215902">
    <property type="component" value="Unassembled WGS sequence"/>
</dbReference>
<gene>
    <name evidence="4" type="ORF">BOX15_Mlig023849g1</name>
</gene>
<feature type="transmembrane region" description="Helical" evidence="2">
    <location>
        <begin position="445"/>
        <end position="466"/>
    </location>
</feature>
<comment type="caution">
    <text evidence="4">The sequence shown here is derived from an EMBL/GenBank/DDBJ whole genome shotgun (WGS) entry which is preliminary data.</text>
</comment>
<evidence type="ECO:0000259" key="3">
    <source>
        <dbReference type="Pfam" id="PF10192"/>
    </source>
</evidence>
<accession>A0A267F4E9</accession>
<keyword evidence="2" id="KW-1133">Transmembrane helix</keyword>
<feature type="transmembrane region" description="Helical" evidence="2">
    <location>
        <begin position="412"/>
        <end position="433"/>
    </location>
</feature>
<dbReference type="InterPro" id="IPR047831">
    <property type="entry name" value="GPR180/TMEM145"/>
</dbReference>
<name>A0A267F4E9_9PLAT</name>
<evidence type="ECO:0000313" key="5">
    <source>
        <dbReference type="Proteomes" id="UP000215902"/>
    </source>
</evidence>
<dbReference type="GO" id="GO:0007186">
    <property type="term" value="P:G protein-coupled receptor signaling pathway"/>
    <property type="evidence" value="ECO:0007669"/>
    <property type="project" value="InterPro"/>
</dbReference>
<feature type="region of interest" description="Disordered" evidence="1">
    <location>
        <begin position="487"/>
        <end position="514"/>
    </location>
</feature>
<keyword evidence="5" id="KW-1185">Reference proteome</keyword>
<reference evidence="4 5" key="1">
    <citation type="submission" date="2017-06" db="EMBL/GenBank/DDBJ databases">
        <title>A platform for efficient transgenesis in Macrostomum lignano, a flatworm model organism for stem cell research.</title>
        <authorList>
            <person name="Berezikov E."/>
        </authorList>
    </citation>
    <scope>NUCLEOTIDE SEQUENCE [LARGE SCALE GENOMIC DNA]</scope>
    <source>
        <strain evidence="4">DV1</strain>
        <tissue evidence="4">Whole organism</tissue>
    </source>
</reference>
<dbReference type="OrthoDB" id="45670at2759"/>
<feature type="transmembrane region" description="Helical" evidence="2">
    <location>
        <begin position="274"/>
        <end position="297"/>
    </location>
</feature>
<dbReference type="Pfam" id="PF10192">
    <property type="entry name" value="GPR180-TMEM145_TM"/>
    <property type="match status" value="1"/>
</dbReference>